<dbReference type="Proteomes" id="UP000801492">
    <property type="component" value="Unassembled WGS sequence"/>
</dbReference>
<dbReference type="InterPro" id="IPR040309">
    <property type="entry name" value="Naf1"/>
</dbReference>
<evidence type="ECO:0000256" key="1">
    <source>
        <dbReference type="ARBA" id="ARBA00004123"/>
    </source>
</evidence>
<comment type="subcellular location">
    <subcellularLocation>
        <location evidence="1">Nucleus</location>
    </subcellularLocation>
</comment>
<keyword evidence="8" id="KW-0539">Nucleus</keyword>
<keyword evidence="5" id="KW-0698">rRNA processing</keyword>
<evidence type="ECO:0000256" key="7">
    <source>
        <dbReference type="ARBA" id="ARBA00022884"/>
    </source>
</evidence>
<comment type="caution">
    <text evidence="10">The sequence shown here is derived from an EMBL/GenBank/DDBJ whole genome shotgun (WGS) entry which is preliminary data.</text>
</comment>
<dbReference type="InterPro" id="IPR009000">
    <property type="entry name" value="Transl_B-barrel_sf"/>
</dbReference>
<evidence type="ECO:0000256" key="9">
    <source>
        <dbReference type="SAM" id="MobiDB-lite"/>
    </source>
</evidence>
<sequence length="736" mass="81494">MDKFTTLNNIEEGASAGNSFNVNNCTNTSNISDNYKLNDNNVLEPIHKMDKLEEKTTINSLEVHRAKFSPPTSQSKTDETTKTLIIKNETDITSNKINEGNPQLFKNVQQLNIVADQGRKNKSKENEGTKGTPSDECIQKAVMSESLSNLLAYGSSSEDSETNSARSSVYQSDSECDLEEISHNENRKASSSNGNDTDSLYRLSAEGEGGSEENINTPVKSDRCSSNDNKNVIKTVEKYRRNNTSSTEEESSDSDESSDDELDEGAKSETTKKVPKKIPHSEGELGLDDLPPVPDLSKLDINIKEEDCIHMGNITSVVDKLVTIQSLPNTSAYDLDTLLFLDQGKRPLGHVYDVLGQVTSPMYVIRFNSREEIESKGITKGLPVYSAPNTEHTQYVFVKQLMKMKGSDASWQGDNEVPAEFLDFSDDEAEYAFTKQSLNEQDIFDNKRKRNSVEKHKMFEVTMNLKNKVDTARHRMRDSYEATPKRYMPPSNQPAFYYPPPPNINQMRQQCGTSFTRFPPPPSFAATPNFGGFVNMAPMLGLNPFASQFGHVMQPFTPQPQPFPPTTYGPPSIPPLPAMPQHVMAPPQPPPPGFGNMAVLPPPPPPNTSAMNIPKPQTNVPKSPKSPPKVPPNSGVVPKVQSVGHKPRNSGLPKLYIPPQGDYQQQYPPNLGLPKANVPPQYTTNAPPPPPPNIPVTMPPPFGPPVPPWHYNLPRNPVNVGNFRPIRGNGRQYKKQ</sequence>
<dbReference type="GO" id="GO:0005634">
    <property type="term" value="C:nucleus"/>
    <property type="evidence" value="ECO:0007669"/>
    <property type="project" value="UniProtKB-SubCell"/>
</dbReference>
<keyword evidence="7" id="KW-0694">RNA-binding</keyword>
<keyword evidence="6" id="KW-0597">Phosphoprotein</keyword>
<evidence type="ECO:0000256" key="8">
    <source>
        <dbReference type="ARBA" id="ARBA00023242"/>
    </source>
</evidence>
<dbReference type="AlphaFoldDB" id="A0A8K0D1X2"/>
<dbReference type="GO" id="GO:0000493">
    <property type="term" value="P:box H/ACA snoRNP assembly"/>
    <property type="evidence" value="ECO:0007669"/>
    <property type="project" value="InterPro"/>
</dbReference>
<feature type="compositionally biased region" description="Pro residues" evidence="9">
    <location>
        <begin position="686"/>
        <end position="699"/>
    </location>
</feature>
<dbReference type="GO" id="GO:0001522">
    <property type="term" value="P:pseudouridine synthesis"/>
    <property type="evidence" value="ECO:0007669"/>
    <property type="project" value="InterPro"/>
</dbReference>
<keyword evidence="4" id="KW-0690">Ribosome biogenesis</keyword>
<evidence type="ECO:0000256" key="3">
    <source>
        <dbReference type="ARBA" id="ARBA00021438"/>
    </source>
</evidence>
<evidence type="ECO:0000256" key="2">
    <source>
        <dbReference type="ARBA" id="ARBA00009801"/>
    </source>
</evidence>
<feature type="compositionally biased region" description="Pro residues" evidence="9">
    <location>
        <begin position="559"/>
        <end position="578"/>
    </location>
</feature>
<gene>
    <name evidence="10" type="ORF">ILUMI_08282</name>
</gene>
<dbReference type="PANTHER" id="PTHR31633:SF1">
    <property type="entry name" value="H_ACA RIBONUCLEOPROTEIN COMPLEX NON-CORE SUBUNIT NAF1"/>
    <property type="match status" value="1"/>
</dbReference>
<feature type="compositionally biased region" description="Basic and acidic residues" evidence="9">
    <location>
        <begin position="117"/>
        <end position="128"/>
    </location>
</feature>
<feature type="compositionally biased region" description="Polar residues" evidence="9">
    <location>
        <begin position="152"/>
        <end position="173"/>
    </location>
</feature>
<dbReference type="PANTHER" id="PTHR31633">
    <property type="entry name" value="H/ACA RIBONUCLEOPROTEIN COMPLEX NON-CORE SUBUNIT NAF1"/>
    <property type="match status" value="1"/>
</dbReference>
<protein>
    <recommendedName>
        <fullName evidence="3">H/ACA ribonucleoprotein complex non-core subunit NAF1</fullName>
    </recommendedName>
</protein>
<dbReference type="GO" id="GO:0003723">
    <property type="term" value="F:RNA binding"/>
    <property type="evidence" value="ECO:0007669"/>
    <property type="project" value="UniProtKB-KW"/>
</dbReference>
<feature type="compositionally biased region" description="Low complexity" evidence="9">
    <location>
        <begin position="657"/>
        <end position="669"/>
    </location>
</feature>
<organism evidence="10 11">
    <name type="scientific">Ignelater luminosus</name>
    <name type="common">Cucubano</name>
    <name type="synonym">Pyrophorus luminosus</name>
    <dbReference type="NCBI Taxonomy" id="2038154"/>
    <lineage>
        <taxon>Eukaryota</taxon>
        <taxon>Metazoa</taxon>
        <taxon>Ecdysozoa</taxon>
        <taxon>Arthropoda</taxon>
        <taxon>Hexapoda</taxon>
        <taxon>Insecta</taxon>
        <taxon>Pterygota</taxon>
        <taxon>Neoptera</taxon>
        <taxon>Endopterygota</taxon>
        <taxon>Coleoptera</taxon>
        <taxon>Polyphaga</taxon>
        <taxon>Elateriformia</taxon>
        <taxon>Elateroidea</taxon>
        <taxon>Elateridae</taxon>
        <taxon>Agrypninae</taxon>
        <taxon>Pyrophorini</taxon>
        <taxon>Ignelater</taxon>
    </lineage>
</organism>
<dbReference type="Pfam" id="PF04410">
    <property type="entry name" value="Gar1"/>
    <property type="match status" value="1"/>
</dbReference>
<dbReference type="GO" id="GO:0005732">
    <property type="term" value="C:sno(s)RNA-containing ribonucleoprotein complex"/>
    <property type="evidence" value="ECO:0007669"/>
    <property type="project" value="InterPro"/>
</dbReference>
<dbReference type="OrthoDB" id="21550at2759"/>
<dbReference type="Gene3D" id="2.40.10.230">
    <property type="entry name" value="Probable tRNA pseudouridine synthase domain"/>
    <property type="match status" value="1"/>
</dbReference>
<dbReference type="InterPro" id="IPR007504">
    <property type="entry name" value="H/ACA_rnp_Gar1/Naf1"/>
</dbReference>
<reference evidence="10" key="1">
    <citation type="submission" date="2019-08" db="EMBL/GenBank/DDBJ databases">
        <title>The genome of the North American firefly Photinus pyralis.</title>
        <authorList>
            <consortium name="Photinus pyralis genome working group"/>
            <person name="Fallon T.R."/>
            <person name="Sander Lower S.E."/>
            <person name="Weng J.-K."/>
        </authorList>
    </citation>
    <scope>NUCLEOTIDE SEQUENCE</scope>
    <source>
        <strain evidence="10">TRF0915ILg1</strain>
        <tissue evidence="10">Whole body</tissue>
    </source>
</reference>
<evidence type="ECO:0000313" key="11">
    <source>
        <dbReference type="Proteomes" id="UP000801492"/>
    </source>
</evidence>
<name>A0A8K0D1X2_IGNLU</name>
<proteinExistence type="inferred from homology"/>
<dbReference type="EMBL" id="VTPC01003874">
    <property type="protein sequence ID" value="KAF2897893.1"/>
    <property type="molecule type" value="Genomic_DNA"/>
</dbReference>
<feature type="compositionally biased region" description="Acidic residues" evidence="9">
    <location>
        <begin position="247"/>
        <end position="263"/>
    </location>
</feature>
<dbReference type="InterPro" id="IPR038664">
    <property type="entry name" value="Gar1/Naf1_Cbf5-bd_sf"/>
</dbReference>
<feature type="region of interest" description="Disordered" evidence="9">
    <location>
        <begin position="152"/>
        <end position="294"/>
    </location>
</feature>
<accession>A0A8K0D1X2</accession>
<dbReference type="SUPFAM" id="SSF50447">
    <property type="entry name" value="Translation proteins"/>
    <property type="match status" value="1"/>
</dbReference>
<evidence type="ECO:0000256" key="6">
    <source>
        <dbReference type="ARBA" id="ARBA00022553"/>
    </source>
</evidence>
<feature type="region of interest" description="Disordered" evidence="9">
    <location>
        <begin position="559"/>
        <end position="699"/>
    </location>
</feature>
<evidence type="ECO:0000313" key="10">
    <source>
        <dbReference type="EMBL" id="KAF2897893.1"/>
    </source>
</evidence>
<feature type="region of interest" description="Disordered" evidence="9">
    <location>
        <begin position="116"/>
        <end position="138"/>
    </location>
</feature>
<dbReference type="GO" id="GO:0006364">
    <property type="term" value="P:rRNA processing"/>
    <property type="evidence" value="ECO:0007669"/>
    <property type="project" value="UniProtKB-KW"/>
</dbReference>
<comment type="similarity">
    <text evidence="2">Belongs to the NAF1 family.</text>
</comment>
<evidence type="ECO:0000256" key="5">
    <source>
        <dbReference type="ARBA" id="ARBA00022552"/>
    </source>
</evidence>
<evidence type="ECO:0000256" key="4">
    <source>
        <dbReference type="ARBA" id="ARBA00022517"/>
    </source>
</evidence>
<feature type="compositionally biased region" description="Polar residues" evidence="9">
    <location>
        <begin position="189"/>
        <end position="198"/>
    </location>
</feature>
<feature type="compositionally biased region" description="Polar residues" evidence="9">
    <location>
        <begin position="608"/>
        <end position="619"/>
    </location>
</feature>
<keyword evidence="11" id="KW-1185">Reference proteome</keyword>